<name>A0AAD5JL13_9FUNG</name>
<sequence length="367" mass="41616">MYENDRQELLTSSDGPTITTLNEVPLYYLRCAHFNNKHDNQQQVGLYTHEYAADIAWSTYVIDSTNPIHDQEFTLLYAGMTLGTTPEQRLHSDSKVLGTRFTNLNKVTSIEWSVYQITGLNLQPGMSVVNSGYIEDIWIKAIGNVAQNLANQYDYPNGYNSVSATPQMQDHINTHFTDYSEFIRSSKNAQLRMPHPTNALTEAVRNTGTPHLFMGEVVSILIGKDITRNAFNAGVGFWQDTGTSPYFLREMYELQFTLAGGTANMVESIVHPTFIDVYSLSYMQLPAWRTPASRFLDMHDRPRSFTYFNNVIDPFINSTTLLSRYNEYLGDISIVSYGPGPLDLALFVPMRHPGSLRYDPIIQQLKA</sequence>
<reference evidence="1" key="1">
    <citation type="journal article" date="2022" name="IScience">
        <title>Evolution of zygomycete secretomes and the origins of terrestrial fungal ecologies.</title>
        <authorList>
            <person name="Chang Y."/>
            <person name="Wang Y."/>
            <person name="Mondo S."/>
            <person name="Ahrendt S."/>
            <person name="Andreopoulos W."/>
            <person name="Barry K."/>
            <person name="Beard J."/>
            <person name="Benny G.L."/>
            <person name="Blankenship S."/>
            <person name="Bonito G."/>
            <person name="Cuomo C."/>
            <person name="Desiro A."/>
            <person name="Gervers K.A."/>
            <person name="Hundley H."/>
            <person name="Kuo A."/>
            <person name="LaButti K."/>
            <person name="Lang B.F."/>
            <person name="Lipzen A."/>
            <person name="O'Donnell K."/>
            <person name="Pangilinan J."/>
            <person name="Reynolds N."/>
            <person name="Sandor L."/>
            <person name="Smith M.E."/>
            <person name="Tsang A."/>
            <person name="Grigoriev I.V."/>
            <person name="Stajich J.E."/>
            <person name="Spatafora J.W."/>
        </authorList>
    </citation>
    <scope>NUCLEOTIDE SEQUENCE</scope>
    <source>
        <strain evidence="1">RSA 2281</strain>
    </source>
</reference>
<proteinExistence type="predicted"/>
<protein>
    <submittedName>
        <fullName evidence="1">Uncharacterized protein</fullName>
    </submittedName>
</protein>
<organism evidence="1 2">
    <name type="scientific">Phascolomyces articulosus</name>
    <dbReference type="NCBI Taxonomy" id="60185"/>
    <lineage>
        <taxon>Eukaryota</taxon>
        <taxon>Fungi</taxon>
        <taxon>Fungi incertae sedis</taxon>
        <taxon>Mucoromycota</taxon>
        <taxon>Mucoromycotina</taxon>
        <taxon>Mucoromycetes</taxon>
        <taxon>Mucorales</taxon>
        <taxon>Lichtheimiaceae</taxon>
        <taxon>Phascolomyces</taxon>
    </lineage>
</organism>
<dbReference type="AlphaFoldDB" id="A0AAD5JL13"/>
<gene>
    <name evidence="1" type="ORF">BDA99DRAFT_577591</name>
</gene>
<evidence type="ECO:0000313" key="2">
    <source>
        <dbReference type="Proteomes" id="UP001209540"/>
    </source>
</evidence>
<comment type="caution">
    <text evidence="1">The sequence shown here is derived from an EMBL/GenBank/DDBJ whole genome shotgun (WGS) entry which is preliminary data.</text>
</comment>
<dbReference type="EMBL" id="JAIXMP010000127">
    <property type="protein sequence ID" value="KAI9243010.1"/>
    <property type="molecule type" value="Genomic_DNA"/>
</dbReference>
<accession>A0AAD5JL13</accession>
<dbReference type="Proteomes" id="UP001209540">
    <property type="component" value="Unassembled WGS sequence"/>
</dbReference>
<keyword evidence="2" id="KW-1185">Reference proteome</keyword>
<reference evidence="1" key="2">
    <citation type="submission" date="2023-02" db="EMBL/GenBank/DDBJ databases">
        <authorList>
            <consortium name="DOE Joint Genome Institute"/>
            <person name="Mondo S.J."/>
            <person name="Chang Y."/>
            <person name="Wang Y."/>
            <person name="Ahrendt S."/>
            <person name="Andreopoulos W."/>
            <person name="Barry K."/>
            <person name="Beard J."/>
            <person name="Benny G.L."/>
            <person name="Blankenship S."/>
            <person name="Bonito G."/>
            <person name="Cuomo C."/>
            <person name="Desiro A."/>
            <person name="Gervers K.A."/>
            <person name="Hundley H."/>
            <person name="Kuo A."/>
            <person name="LaButti K."/>
            <person name="Lang B.F."/>
            <person name="Lipzen A."/>
            <person name="O'Donnell K."/>
            <person name="Pangilinan J."/>
            <person name="Reynolds N."/>
            <person name="Sandor L."/>
            <person name="Smith M.W."/>
            <person name="Tsang A."/>
            <person name="Grigoriev I.V."/>
            <person name="Stajich J.E."/>
            <person name="Spatafora J.W."/>
        </authorList>
    </citation>
    <scope>NUCLEOTIDE SEQUENCE</scope>
    <source>
        <strain evidence="1">RSA 2281</strain>
    </source>
</reference>
<evidence type="ECO:0000313" key="1">
    <source>
        <dbReference type="EMBL" id="KAI9243010.1"/>
    </source>
</evidence>